<evidence type="ECO:0000313" key="3">
    <source>
        <dbReference type="EMBL" id="NEX21039.1"/>
    </source>
</evidence>
<evidence type="ECO:0000259" key="1">
    <source>
        <dbReference type="Pfam" id="PF12500"/>
    </source>
</evidence>
<dbReference type="InterPro" id="IPR011214">
    <property type="entry name" value="UCP020967"/>
</dbReference>
<feature type="domain" description="TRSP" evidence="1">
    <location>
        <begin position="251"/>
        <end position="366"/>
    </location>
</feature>
<feature type="domain" description="Orotate phosphoribosyltransferase-like" evidence="2">
    <location>
        <begin position="28"/>
        <end position="217"/>
    </location>
</feature>
<dbReference type="InterPro" id="IPR041688">
    <property type="entry name" value="PRTase_2"/>
</dbReference>
<dbReference type="SUPFAM" id="SSF53271">
    <property type="entry name" value="PRTase-like"/>
    <property type="match status" value="1"/>
</dbReference>
<keyword evidence="4" id="KW-1185">Reference proteome</keyword>
<dbReference type="PIRSF" id="PIRSF020967">
    <property type="entry name" value="UCP020967"/>
    <property type="match status" value="1"/>
</dbReference>
<evidence type="ECO:0008006" key="5">
    <source>
        <dbReference type="Google" id="ProtNLM"/>
    </source>
</evidence>
<reference evidence="4" key="1">
    <citation type="journal article" date="2020" name="Microbiol. Resour. Announc.">
        <title>Draft Genome Sequences of Thiorhodococcus mannitoliphagus and Thiorhodococcus minor, Purple Sulfur Photosynthetic Bacteria in the Gammaproteobacterial Family Chromatiaceae.</title>
        <authorList>
            <person name="Aviles F.A."/>
            <person name="Meyer T.E."/>
            <person name="Kyndt J.A."/>
        </authorList>
    </citation>
    <scope>NUCLEOTIDE SEQUENCE [LARGE SCALE GENOMIC DNA]</scope>
    <source>
        <strain evidence="4">DSM 18266</strain>
    </source>
</reference>
<dbReference type="EMBL" id="JAAIJR010000043">
    <property type="protein sequence ID" value="NEX21039.1"/>
    <property type="molecule type" value="Genomic_DNA"/>
</dbReference>
<dbReference type="InterPro" id="IPR022537">
    <property type="entry name" value="TRSP_dom"/>
</dbReference>
<organism evidence="3 4">
    <name type="scientific">Thiorhodococcus mannitoliphagus</name>
    <dbReference type="NCBI Taxonomy" id="329406"/>
    <lineage>
        <taxon>Bacteria</taxon>
        <taxon>Pseudomonadati</taxon>
        <taxon>Pseudomonadota</taxon>
        <taxon>Gammaproteobacteria</taxon>
        <taxon>Chromatiales</taxon>
        <taxon>Chromatiaceae</taxon>
        <taxon>Thiorhodococcus</taxon>
    </lineage>
</organism>
<protein>
    <recommendedName>
        <fullName evidence="5">Phosphoribosyltransferase</fullName>
    </recommendedName>
</protein>
<dbReference type="Pfam" id="PF15609">
    <property type="entry name" value="PRTase_2"/>
    <property type="match status" value="1"/>
</dbReference>
<dbReference type="InterPro" id="IPR029057">
    <property type="entry name" value="PRTase-like"/>
</dbReference>
<dbReference type="AlphaFoldDB" id="A0A6P1DT92"/>
<dbReference type="Proteomes" id="UP000471640">
    <property type="component" value="Unassembled WGS sequence"/>
</dbReference>
<evidence type="ECO:0000259" key="2">
    <source>
        <dbReference type="Pfam" id="PF15609"/>
    </source>
</evidence>
<dbReference type="RefSeq" id="WP_164654144.1">
    <property type="nucleotide sequence ID" value="NZ_JAAIJR010000043.1"/>
</dbReference>
<comment type="caution">
    <text evidence="3">The sequence shown here is derived from an EMBL/GenBank/DDBJ whole genome shotgun (WGS) entry which is preliminary data.</text>
</comment>
<name>A0A6P1DT92_9GAMM</name>
<gene>
    <name evidence="3" type="ORF">G3480_12070</name>
</gene>
<evidence type="ECO:0000313" key="4">
    <source>
        <dbReference type="Proteomes" id="UP000471640"/>
    </source>
</evidence>
<reference evidence="3 4" key="2">
    <citation type="submission" date="2020-02" db="EMBL/GenBank/DDBJ databases">
        <title>Genome sequences of Thiorhodococcus mannitoliphagus and Thiorhodococcus minor, purple sulfur photosynthetic bacteria in the gammaproteobacterial family, Chromatiaceae.</title>
        <authorList>
            <person name="Aviles F.A."/>
            <person name="Meyer T.E."/>
            <person name="Kyndt J.A."/>
        </authorList>
    </citation>
    <scope>NUCLEOTIDE SEQUENCE [LARGE SCALE GENOMIC DNA]</scope>
    <source>
        <strain evidence="3 4">DSM 18266</strain>
    </source>
</reference>
<proteinExistence type="predicted"/>
<accession>A0A6P1DT92</accession>
<dbReference type="Pfam" id="PF12500">
    <property type="entry name" value="TRSP"/>
    <property type="match status" value="1"/>
</dbReference>
<sequence>MSKRAHIDLVTGRLSVQVREAAFPLETLCGFAARNNRKRGFLFLSKVLGKHWPARPSLMRRVHEHLAAQLDLGPGPWAFIAMAETATGLGQGVFEAALDRHPGAEALFLHSTRYRVAGRPYLAFEEAHCHAPDQYLYEPIRPAHQALFRNARELVVIDDEISTGSTLCNLVAAYRAGHPQLERLHFVAITNFSGASSAQRFSDQLGLPVRCVAALHADFAFETGDWPDAEAAPSAVGDNARHPGQIADDLGRFGISRHTPIPAADVDRLAAGLPPGARVLVLGTGEFMHIAFRVGLALETRGLDVVVQSTTRSPILVGADVGRRLIFGDNYGEGIPNYLYNVDPAELDRIIVCHETPVDAMHELVQSLGPNCRTYRYAALPDVQRQQPLQPQAH</sequence>